<reference evidence="1 2" key="2">
    <citation type="submission" date="2020-03" db="EMBL/GenBank/DDBJ databases">
        <authorList>
            <person name="Ichikawa N."/>
            <person name="Kimura A."/>
            <person name="Kitahashi Y."/>
            <person name="Uohara A."/>
        </authorList>
    </citation>
    <scope>NUCLEOTIDE SEQUENCE [LARGE SCALE GENOMIC DNA]</scope>
    <source>
        <strain evidence="1 2">NBRC 108638</strain>
    </source>
</reference>
<dbReference type="RefSeq" id="WP_173075794.1">
    <property type="nucleotide sequence ID" value="NZ_BAABJB010000015.1"/>
</dbReference>
<organism evidence="1 2">
    <name type="scientific">Phytohabitans rumicis</name>
    <dbReference type="NCBI Taxonomy" id="1076125"/>
    <lineage>
        <taxon>Bacteria</taxon>
        <taxon>Bacillati</taxon>
        <taxon>Actinomycetota</taxon>
        <taxon>Actinomycetes</taxon>
        <taxon>Micromonosporales</taxon>
        <taxon>Micromonosporaceae</taxon>
    </lineage>
</organism>
<dbReference type="AlphaFoldDB" id="A0A6V8KTL2"/>
<dbReference type="EMBL" id="BLPG01000001">
    <property type="protein sequence ID" value="GFJ88453.1"/>
    <property type="molecule type" value="Genomic_DNA"/>
</dbReference>
<reference evidence="1 2" key="1">
    <citation type="submission" date="2020-03" db="EMBL/GenBank/DDBJ databases">
        <title>Whole genome shotgun sequence of Phytohabitans rumicis NBRC 108638.</title>
        <authorList>
            <person name="Komaki H."/>
            <person name="Tamura T."/>
        </authorList>
    </citation>
    <scope>NUCLEOTIDE SEQUENCE [LARGE SCALE GENOMIC DNA]</scope>
    <source>
        <strain evidence="1 2">NBRC 108638</strain>
    </source>
</reference>
<dbReference type="InterPro" id="IPR016888">
    <property type="entry name" value="UCP028498"/>
</dbReference>
<name>A0A6V8KTL2_9ACTN</name>
<evidence type="ECO:0000313" key="1">
    <source>
        <dbReference type="EMBL" id="GFJ88453.1"/>
    </source>
</evidence>
<evidence type="ECO:0008006" key="3">
    <source>
        <dbReference type="Google" id="ProtNLM"/>
    </source>
</evidence>
<evidence type="ECO:0000313" key="2">
    <source>
        <dbReference type="Proteomes" id="UP000482960"/>
    </source>
</evidence>
<dbReference type="Proteomes" id="UP000482960">
    <property type="component" value="Unassembled WGS sequence"/>
</dbReference>
<protein>
    <recommendedName>
        <fullName evidence="3">DUF2255 domain-containing protein</fullName>
    </recommendedName>
</protein>
<accession>A0A6V8KTL2</accession>
<sequence length="121" mass="13338">MDWDAQTFDELAAVRDLDIVVPAPGHDTIRTPIWVVPLGEHLYVRSWKGQEGRWYRRARRHGSGAVVTSGGERGVRFVPVTDAALDAAIDREYLAKYGDTSPAQAMVRPPVSGTTLRLVPA</sequence>
<proteinExistence type="predicted"/>
<keyword evidence="2" id="KW-1185">Reference proteome</keyword>
<dbReference type="Pfam" id="PF10012">
    <property type="entry name" value="DUF2255"/>
    <property type="match status" value="1"/>
</dbReference>
<comment type="caution">
    <text evidence="1">The sequence shown here is derived from an EMBL/GenBank/DDBJ whole genome shotgun (WGS) entry which is preliminary data.</text>
</comment>
<gene>
    <name evidence="1" type="ORF">Prum_020950</name>
</gene>